<dbReference type="Pfam" id="PF03456">
    <property type="entry name" value="uDENN"/>
    <property type="match status" value="1"/>
</dbReference>
<dbReference type="GO" id="GO:0005085">
    <property type="term" value="F:guanyl-nucleotide exchange factor activity"/>
    <property type="evidence" value="ECO:0007669"/>
    <property type="project" value="UniProtKB-KW"/>
</dbReference>
<proteinExistence type="predicted"/>
<evidence type="ECO:0000313" key="7">
    <source>
        <dbReference type="Proteomes" id="UP001331515"/>
    </source>
</evidence>
<dbReference type="EMBL" id="JAURVH010001519">
    <property type="protein sequence ID" value="KAK5926841.1"/>
    <property type="molecule type" value="Genomic_DNA"/>
</dbReference>
<feature type="domain" description="UDENN" evidence="5">
    <location>
        <begin position="13"/>
        <end position="379"/>
    </location>
</feature>
<feature type="compositionally biased region" description="Polar residues" evidence="4">
    <location>
        <begin position="803"/>
        <end position="824"/>
    </location>
</feature>
<dbReference type="InterPro" id="IPR043153">
    <property type="entry name" value="DENN_C"/>
</dbReference>
<dbReference type="Gene3D" id="3.30.450.200">
    <property type="match status" value="1"/>
</dbReference>
<keyword evidence="2" id="KW-0344">Guanine-nucleotide releasing factor</keyword>
<dbReference type="InterPro" id="IPR037516">
    <property type="entry name" value="Tripartite_DENN"/>
</dbReference>
<dbReference type="Gene3D" id="6.10.140.1000">
    <property type="match status" value="1"/>
</dbReference>
<dbReference type="SMART" id="SM00800">
    <property type="entry name" value="uDENN"/>
    <property type="match status" value="1"/>
</dbReference>
<dbReference type="InterPro" id="IPR040032">
    <property type="entry name" value="DENND1A/B/C"/>
</dbReference>
<dbReference type="FunFam" id="3.30.450.200:FF:000003">
    <property type="entry name" value="DENN domain containing 1A"/>
    <property type="match status" value="1"/>
</dbReference>
<dbReference type="Pfam" id="PF02141">
    <property type="entry name" value="DENN"/>
    <property type="match status" value="1"/>
</dbReference>
<accession>A0AAN8HSL5</accession>
<dbReference type="PROSITE" id="PS50211">
    <property type="entry name" value="DENN"/>
    <property type="match status" value="1"/>
</dbReference>
<feature type="region of interest" description="Disordered" evidence="4">
    <location>
        <begin position="446"/>
        <end position="511"/>
    </location>
</feature>
<dbReference type="InterPro" id="IPR005113">
    <property type="entry name" value="uDENN_dom"/>
</dbReference>
<dbReference type="PANTHER" id="PTHR13196:SF25">
    <property type="entry name" value="DENN DOMAIN-CONTAINING PROTEIN 1C"/>
    <property type="match status" value="1"/>
</dbReference>
<evidence type="ECO:0000313" key="6">
    <source>
        <dbReference type="EMBL" id="KAK5926841.1"/>
    </source>
</evidence>
<dbReference type="AlphaFoldDB" id="A0AAN8HSL5"/>
<sequence>MGSRLKQNPEQTFYWFFQATCPVARDKDPGVLFQFPEDFSDEESSQTLPRFCFPYDIGLQRSKEGVAVQHFTFVLTDLEGCQRFGFCRLTNHTHTCLCMLSYLPWFEVFYKLLNNLADYLSKGQTNEMKALLAALYTQPLPLAAGSVTLQMVPYFIAPDPRSLPSIPENRNLTEMIVAVDVGNLLQLYASMLFERRILIFASKLSTLTSCVHALSAVLYPMYWQHIFIPVLPPHLLDYCCAPMPYLIGVHASLSERVRSRGLEEVVILNVDTNTLENPFDDLKRIPSDVMSGLKVCLKRQAVSPGCGVSRAFLKAQALLFGGYRDALQGDKEGEVWFSEELFVEHKSSSMRHFLENAIHLQSFKQFIEGRLDILNKGKEPDDLYEEEILKCETTAGRSKSYQQLVGNLKKGGGALILNMKSKANMRAKGLTKSGFKNLLLHKTQNEENTLHRGGSVKHRRAQSDCLQNRLPITQHFGRSRPRRPVHKLRSPGDEEDVQDTGETWDGAGSGPVVELESELQKDEEDGEDPLLCDPEEMDLLGEIFDTLSSRSSNERGLLYATRSLDLFGPDSHDYIRKGCFPANPSQESLSLSISGSLHSWNVEEQSDLTEDSDSLCLDTSVPEEDRTESPLAVCDIGQQKGGQQEEVKVAINGNKEEEIDGGGNFKEVKLEEETKEVGQEQRVSLGEEQLIGIGDNREDEGLKEERESEQRQSDEVAEGQELEEVTNEMQKGEAKGEEGKEQEKDDLNKLNHHHPNAAEEQQELEDNLEPTSGLQSLIVDPKPPEGPVRSREEAGEKQEQDTKQTPSSPEVASAETRVQSQVKTRIQERSEPERPCNTVWSRETTQTHPPCDSHISEKKNASKTGEDKPPLIKVSELKKRFEA</sequence>
<feature type="compositionally biased region" description="Basic and acidic residues" evidence="4">
    <location>
        <begin position="730"/>
        <end position="749"/>
    </location>
</feature>
<dbReference type="Gene3D" id="3.40.50.11500">
    <property type="match status" value="1"/>
</dbReference>
<reference evidence="6 7" key="1">
    <citation type="journal article" date="2023" name="Mol. Biol. Evol.">
        <title>Genomics of Secondarily Temperate Adaptation in the Only Non-Antarctic Icefish.</title>
        <authorList>
            <person name="Rivera-Colon A.G."/>
            <person name="Rayamajhi N."/>
            <person name="Minhas B.F."/>
            <person name="Madrigal G."/>
            <person name="Bilyk K.T."/>
            <person name="Yoon V."/>
            <person name="Hune M."/>
            <person name="Gregory S."/>
            <person name="Cheng C.H.C."/>
            <person name="Catchen J.M."/>
        </authorList>
    </citation>
    <scope>NUCLEOTIDE SEQUENCE [LARGE SCALE GENOMIC DNA]</scope>
    <source>
        <tissue evidence="6">White muscle</tissue>
    </source>
</reference>
<dbReference type="GO" id="GO:0005829">
    <property type="term" value="C:cytosol"/>
    <property type="evidence" value="ECO:0007669"/>
    <property type="project" value="TreeGrafter"/>
</dbReference>
<feature type="compositionally biased region" description="Basic residues" evidence="4">
    <location>
        <begin position="477"/>
        <end position="489"/>
    </location>
</feature>
<dbReference type="GO" id="GO:0032456">
    <property type="term" value="P:endocytic recycling"/>
    <property type="evidence" value="ECO:0007669"/>
    <property type="project" value="TreeGrafter"/>
</dbReference>
<feature type="compositionally biased region" description="Basic and acidic residues" evidence="4">
    <location>
        <begin position="666"/>
        <end position="679"/>
    </location>
</feature>
<feature type="compositionally biased region" description="Basic and acidic residues" evidence="4">
    <location>
        <begin position="854"/>
        <end position="883"/>
    </location>
</feature>
<evidence type="ECO:0000256" key="4">
    <source>
        <dbReference type="SAM" id="MobiDB-lite"/>
    </source>
</evidence>
<feature type="compositionally biased region" description="Basic and acidic residues" evidence="4">
    <location>
        <begin position="825"/>
        <end position="834"/>
    </location>
</feature>
<dbReference type="Proteomes" id="UP001331515">
    <property type="component" value="Unassembled WGS sequence"/>
</dbReference>
<evidence type="ECO:0000256" key="3">
    <source>
        <dbReference type="ARBA" id="ARBA00023329"/>
    </source>
</evidence>
<gene>
    <name evidence="6" type="ORF">CgunFtcFv8_022379</name>
</gene>
<dbReference type="GO" id="GO:0030136">
    <property type="term" value="C:clathrin-coated vesicle"/>
    <property type="evidence" value="ECO:0007669"/>
    <property type="project" value="UniProtKB-SubCell"/>
</dbReference>
<comment type="subcellular location">
    <subcellularLocation>
        <location evidence="1">Cytoplasmic vesicle</location>
        <location evidence="1">Clathrin-coated vesicle</location>
    </subcellularLocation>
</comment>
<organism evidence="6 7">
    <name type="scientific">Champsocephalus gunnari</name>
    <name type="common">Mackerel icefish</name>
    <dbReference type="NCBI Taxonomy" id="52237"/>
    <lineage>
        <taxon>Eukaryota</taxon>
        <taxon>Metazoa</taxon>
        <taxon>Chordata</taxon>
        <taxon>Craniata</taxon>
        <taxon>Vertebrata</taxon>
        <taxon>Euteleostomi</taxon>
        <taxon>Actinopterygii</taxon>
        <taxon>Neopterygii</taxon>
        <taxon>Teleostei</taxon>
        <taxon>Neoteleostei</taxon>
        <taxon>Acanthomorphata</taxon>
        <taxon>Eupercaria</taxon>
        <taxon>Perciformes</taxon>
        <taxon>Notothenioidei</taxon>
        <taxon>Channichthyidae</taxon>
        <taxon>Champsocephalus</taxon>
    </lineage>
</organism>
<dbReference type="FunFam" id="3.40.50.11500:FF:000001">
    <property type="entry name" value="Putative DENN domain-containing protein 1A"/>
    <property type="match status" value="1"/>
</dbReference>
<evidence type="ECO:0000259" key="5">
    <source>
        <dbReference type="PROSITE" id="PS50211"/>
    </source>
</evidence>
<feature type="compositionally biased region" description="Basic and acidic residues" evidence="4">
    <location>
        <begin position="695"/>
        <end position="714"/>
    </location>
</feature>
<feature type="compositionally biased region" description="Acidic residues" evidence="4">
    <location>
        <begin position="715"/>
        <end position="726"/>
    </location>
</feature>
<dbReference type="PANTHER" id="PTHR13196">
    <property type="entry name" value="DENN DOMAIN-CONTAINING"/>
    <property type="match status" value="1"/>
</dbReference>
<keyword evidence="3" id="KW-0968">Cytoplasmic vesicle</keyword>
<feature type="region of interest" description="Disordered" evidence="4">
    <location>
        <begin position="652"/>
        <end position="883"/>
    </location>
</feature>
<name>A0AAN8HSL5_CHAGU</name>
<protein>
    <recommendedName>
        <fullName evidence="5">UDENN domain-containing protein</fullName>
    </recommendedName>
</protein>
<evidence type="ECO:0000256" key="1">
    <source>
        <dbReference type="ARBA" id="ARBA00004132"/>
    </source>
</evidence>
<evidence type="ECO:0000256" key="2">
    <source>
        <dbReference type="ARBA" id="ARBA00022658"/>
    </source>
</evidence>
<comment type="caution">
    <text evidence="6">The sequence shown here is derived from an EMBL/GenBank/DDBJ whole genome shotgun (WGS) entry which is preliminary data.</text>
</comment>
<dbReference type="InterPro" id="IPR005112">
    <property type="entry name" value="dDENN_dom"/>
</dbReference>
<feature type="compositionally biased region" description="Polar residues" evidence="4">
    <location>
        <begin position="838"/>
        <end position="848"/>
    </location>
</feature>
<dbReference type="SMART" id="SM00799">
    <property type="entry name" value="DENN"/>
    <property type="match status" value="1"/>
</dbReference>
<keyword evidence="7" id="KW-1185">Reference proteome</keyword>
<dbReference type="GO" id="GO:1901981">
    <property type="term" value="F:phosphatidylinositol phosphate binding"/>
    <property type="evidence" value="ECO:0007669"/>
    <property type="project" value="TreeGrafter"/>
</dbReference>
<dbReference type="InterPro" id="IPR001194">
    <property type="entry name" value="cDENN_dom"/>
</dbReference>
<dbReference type="GO" id="GO:0006897">
    <property type="term" value="P:endocytosis"/>
    <property type="evidence" value="ECO:0007669"/>
    <property type="project" value="TreeGrafter"/>
</dbReference>
<feature type="compositionally biased region" description="Basic and acidic residues" evidence="4">
    <location>
        <begin position="788"/>
        <end position="802"/>
    </location>
</feature>
<dbReference type="SMART" id="SM00801">
    <property type="entry name" value="dDENN"/>
    <property type="match status" value="1"/>
</dbReference>
<dbReference type="Pfam" id="PF03455">
    <property type="entry name" value="dDENN"/>
    <property type="match status" value="1"/>
</dbReference>